<comment type="subunit">
    <text evidence="3 8">Homodimer.</text>
</comment>
<reference evidence="10 11" key="1">
    <citation type="submission" date="2021-03" db="EMBL/GenBank/DDBJ databases">
        <title>Genomic Encyclopedia of Type Strains, Phase IV (KMG-IV): sequencing the most valuable type-strain genomes for metagenomic binning, comparative biology and taxonomic classification.</title>
        <authorList>
            <person name="Goeker M."/>
        </authorList>
    </citation>
    <scope>NUCLEOTIDE SEQUENCE [LARGE SCALE GENOMIC DNA]</scope>
    <source>
        <strain evidence="10 11">DSM 27512</strain>
    </source>
</reference>
<dbReference type="Pfam" id="PF00155">
    <property type="entry name" value="Aminotran_1_2"/>
    <property type="match status" value="1"/>
</dbReference>
<dbReference type="PANTHER" id="PTHR43643:SF3">
    <property type="entry name" value="HISTIDINOL-PHOSPHATE AMINOTRANSFERASE"/>
    <property type="match status" value="1"/>
</dbReference>
<protein>
    <recommendedName>
        <fullName evidence="8">Histidinol-phosphate aminotransferase</fullName>
        <ecNumber evidence="8">2.6.1.9</ecNumber>
    </recommendedName>
    <alternativeName>
        <fullName evidence="8">Imidazole acetol-phosphate transaminase</fullName>
    </alternativeName>
</protein>
<keyword evidence="6 8" id="KW-0663">Pyridoxal phosphate</keyword>
<dbReference type="InterPro" id="IPR015421">
    <property type="entry name" value="PyrdxlP-dep_Trfase_major"/>
</dbReference>
<evidence type="ECO:0000256" key="5">
    <source>
        <dbReference type="ARBA" id="ARBA00022679"/>
    </source>
</evidence>
<feature type="modified residue" description="N6-(pyridoxal phosphate)lysine" evidence="8">
    <location>
        <position position="224"/>
    </location>
</feature>
<dbReference type="InterPro" id="IPR050106">
    <property type="entry name" value="HistidinolP_aminotransfase"/>
</dbReference>
<dbReference type="Gene3D" id="3.40.640.10">
    <property type="entry name" value="Type I PLP-dependent aspartate aminotransferase-like (Major domain)"/>
    <property type="match status" value="1"/>
</dbReference>
<dbReference type="Gene3D" id="3.90.1150.10">
    <property type="entry name" value="Aspartate Aminotransferase, domain 1"/>
    <property type="match status" value="1"/>
</dbReference>
<dbReference type="InterPro" id="IPR001917">
    <property type="entry name" value="Aminotrans_II_pyridoxalP_BS"/>
</dbReference>
<proteinExistence type="inferred from homology"/>
<comment type="cofactor">
    <cofactor evidence="1 8">
        <name>pyridoxal 5'-phosphate</name>
        <dbReference type="ChEBI" id="CHEBI:597326"/>
    </cofactor>
</comment>
<dbReference type="EMBL" id="JAGGLI010000042">
    <property type="protein sequence ID" value="MBP2028828.1"/>
    <property type="molecule type" value="Genomic_DNA"/>
</dbReference>
<dbReference type="EC" id="2.6.1.9" evidence="8"/>
<dbReference type="SUPFAM" id="SSF53383">
    <property type="entry name" value="PLP-dependent transferases"/>
    <property type="match status" value="1"/>
</dbReference>
<dbReference type="Proteomes" id="UP001314903">
    <property type="component" value="Unassembled WGS sequence"/>
</dbReference>
<organism evidence="10 11">
    <name type="scientific">Acetoanaerobium pronyense</name>
    <dbReference type="NCBI Taxonomy" id="1482736"/>
    <lineage>
        <taxon>Bacteria</taxon>
        <taxon>Bacillati</taxon>
        <taxon>Bacillota</taxon>
        <taxon>Clostridia</taxon>
        <taxon>Peptostreptococcales</taxon>
        <taxon>Filifactoraceae</taxon>
        <taxon>Acetoanaerobium</taxon>
    </lineage>
</organism>
<evidence type="ECO:0000259" key="9">
    <source>
        <dbReference type="Pfam" id="PF00155"/>
    </source>
</evidence>
<dbReference type="InterPro" id="IPR005861">
    <property type="entry name" value="HisP_aminotrans"/>
</dbReference>
<keyword evidence="4 8" id="KW-0032">Aminotransferase</keyword>
<dbReference type="HAMAP" id="MF_01023">
    <property type="entry name" value="HisC_aminotrans_2"/>
    <property type="match status" value="1"/>
</dbReference>
<dbReference type="InterPro" id="IPR004839">
    <property type="entry name" value="Aminotransferase_I/II_large"/>
</dbReference>
<keyword evidence="11" id="KW-1185">Reference proteome</keyword>
<dbReference type="RefSeq" id="WP_209661888.1">
    <property type="nucleotide sequence ID" value="NZ_JAGGLI010000042.1"/>
</dbReference>
<comment type="pathway">
    <text evidence="2 8">Amino-acid biosynthesis; L-histidine biosynthesis; L-histidine from 5-phospho-alpha-D-ribose 1-diphosphate: step 7/9.</text>
</comment>
<evidence type="ECO:0000256" key="8">
    <source>
        <dbReference type="HAMAP-Rule" id="MF_01023"/>
    </source>
</evidence>
<evidence type="ECO:0000256" key="2">
    <source>
        <dbReference type="ARBA" id="ARBA00005011"/>
    </source>
</evidence>
<dbReference type="InterPro" id="IPR015424">
    <property type="entry name" value="PyrdxlP-dep_Trfase"/>
</dbReference>
<feature type="domain" description="Aminotransferase class I/classII large" evidence="9">
    <location>
        <begin position="31"/>
        <end position="352"/>
    </location>
</feature>
<evidence type="ECO:0000313" key="11">
    <source>
        <dbReference type="Proteomes" id="UP001314903"/>
    </source>
</evidence>
<comment type="similarity">
    <text evidence="8">Belongs to the class-II pyridoxal-phosphate-dependent aminotransferase family. Histidinol-phosphate aminotransferase subfamily.</text>
</comment>
<dbReference type="InterPro" id="IPR015422">
    <property type="entry name" value="PyrdxlP-dep_Trfase_small"/>
</dbReference>
<keyword evidence="5 8" id="KW-0808">Transferase</keyword>
<evidence type="ECO:0000313" key="10">
    <source>
        <dbReference type="EMBL" id="MBP2028828.1"/>
    </source>
</evidence>
<comment type="catalytic activity">
    <reaction evidence="7 8">
        <text>L-histidinol phosphate + 2-oxoglutarate = 3-(imidazol-4-yl)-2-oxopropyl phosphate + L-glutamate</text>
        <dbReference type="Rhea" id="RHEA:23744"/>
        <dbReference type="ChEBI" id="CHEBI:16810"/>
        <dbReference type="ChEBI" id="CHEBI:29985"/>
        <dbReference type="ChEBI" id="CHEBI:57766"/>
        <dbReference type="ChEBI" id="CHEBI:57980"/>
        <dbReference type="EC" id="2.6.1.9"/>
    </reaction>
</comment>
<dbReference type="NCBIfam" id="TIGR01141">
    <property type="entry name" value="hisC"/>
    <property type="match status" value="1"/>
</dbReference>
<evidence type="ECO:0000256" key="6">
    <source>
        <dbReference type="ARBA" id="ARBA00022898"/>
    </source>
</evidence>
<sequence>MLKARNELATLKPYVPGKPIEDVMREFGLTEVIKLASNENPLGCSPVAKEAIIKHLDNLNLYPDGNCTSLKEKIAGIYSVSPSEVSLSSGSDEMCDLLSKTFLDHGDEVIMADITFPRYISTAVMMGAVPVIVPLKDFTFDIKGMADKVTDKTKLIWICNPNNPTGTMVPTSEIIELLDSVSEDVLVVLDEAYREFVTRDDYMMDSENLLSKYPNLVIMRTFSKAYGLAALRVGYILAASSIVTEIDKIRGPFNVNSLAQVAAYAALDDQDFIKKSYDVNKEGKEYIYKEFDAMNVPYAKSETNHIFFGVEKDAFSIFDALQRAGVIVRPMGAKHLRVSIGTMEQNKRFIELIKDML</sequence>
<name>A0ABS4KM38_9FIRM</name>
<dbReference type="GO" id="GO:0004400">
    <property type="term" value="F:histidinol-phosphate transaminase activity"/>
    <property type="evidence" value="ECO:0007669"/>
    <property type="project" value="UniProtKB-EC"/>
</dbReference>
<keyword evidence="8" id="KW-0368">Histidine biosynthesis</keyword>
<evidence type="ECO:0000256" key="3">
    <source>
        <dbReference type="ARBA" id="ARBA00011738"/>
    </source>
</evidence>
<gene>
    <name evidence="8" type="primary">hisC</name>
    <name evidence="10" type="ORF">J2Z35_002665</name>
</gene>
<evidence type="ECO:0000256" key="4">
    <source>
        <dbReference type="ARBA" id="ARBA00022576"/>
    </source>
</evidence>
<dbReference type="PROSITE" id="PS00599">
    <property type="entry name" value="AA_TRANSFER_CLASS_2"/>
    <property type="match status" value="1"/>
</dbReference>
<accession>A0ABS4KM38</accession>
<evidence type="ECO:0000256" key="7">
    <source>
        <dbReference type="ARBA" id="ARBA00047481"/>
    </source>
</evidence>
<comment type="caution">
    <text evidence="10">The sequence shown here is derived from an EMBL/GenBank/DDBJ whole genome shotgun (WGS) entry which is preliminary data.</text>
</comment>
<dbReference type="PANTHER" id="PTHR43643">
    <property type="entry name" value="HISTIDINOL-PHOSPHATE AMINOTRANSFERASE 2"/>
    <property type="match status" value="1"/>
</dbReference>
<evidence type="ECO:0000256" key="1">
    <source>
        <dbReference type="ARBA" id="ARBA00001933"/>
    </source>
</evidence>
<keyword evidence="8" id="KW-0028">Amino-acid biosynthesis</keyword>
<dbReference type="CDD" id="cd00609">
    <property type="entry name" value="AAT_like"/>
    <property type="match status" value="1"/>
</dbReference>